<evidence type="ECO:0000313" key="3">
    <source>
        <dbReference type="Proteomes" id="UP000759537"/>
    </source>
</evidence>
<feature type="region of interest" description="Disordered" evidence="1">
    <location>
        <begin position="78"/>
        <end position="97"/>
    </location>
</feature>
<evidence type="ECO:0000256" key="1">
    <source>
        <dbReference type="SAM" id="MobiDB-lite"/>
    </source>
</evidence>
<dbReference type="AlphaFoldDB" id="A0A9P5MVK9"/>
<feature type="region of interest" description="Disordered" evidence="1">
    <location>
        <begin position="197"/>
        <end position="219"/>
    </location>
</feature>
<protein>
    <submittedName>
        <fullName evidence="2">Uncharacterized protein</fullName>
    </submittedName>
</protein>
<evidence type="ECO:0000313" key="2">
    <source>
        <dbReference type="EMBL" id="KAF8479727.1"/>
    </source>
</evidence>
<feature type="region of interest" description="Disordered" evidence="1">
    <location>
        <begin position="111"/>
        <end position="183"/>
    </location>
</feature>
<accession>A0A9P5MVK9</accession>
<dbReference type="EMBL" id="WHVB01000009">
    <property type="protein sequence ID" value="KAF8479727.1"/>
    <property type="molecule type" value="Genomic_DNA"/>
</dbReference>
<name>A0A9P5MVK9_9AGAM</name>
<gene>
    <name evidence="2" type="ORF">DFH94DRAFT_669578</name>
</gene>
<proteinExistence type="predicted"/>
<dbReference type="Proteomes" id="UP000759537">
    <property type="component" value="Unassembled WGS sequence"/>
</dbReference>
<reference evidence="2" key="2">
    <citation type="journal article" date="2020" name="Nat. Commun.">
        <title>Large-scale genome sequencing of mycorrhizal fungi provides insights into the early evolution of symbiotic traits.</title>
        <authorList>
            <person name="Miyauchi S."/>
            <person name="Kiss E."/>
            <person name="Kuo A."/>
            <person name="Drula E."/>
            <person name="Kohler A."/>
            <person name="Sanchez-Garcia M."/>
            <person name="Morin E."/>
            <person name="Andreopoulos B."/>
            <person name="Barry K.W."/>
            <person name="Bonito G."/>
            <person name="Buee M."/>
            <person name="Carver A."/>
            <person name="Chen C."/>
            <person name="Cichocki N."/>
            <person name="Clum A."/>
            <person name="Culley D."/>
            <person name="Crous P.W."/>
            <person name="Fauchery L."/>
            <person name="Girlanda M."/>
            <person name="Hayes R.D."/>
            <person name="Keri Z."/>
            <person name="LaButti K."/>
            <person name="Lipzen A."/>
            <person name="Lombard V."/>
            <person name="Magnuson J."/>
            <person name="Maillard F."/>
            <person name="Murat C."/>
            <person name="Nolan M."/>
            <person name="Ohm R.A."/>
            <person name="Pangilinan J."/>
            <person name="Pereira M.F."/>
            <person name="Perotto S."/>
            <person name="Peter M."/>
            <person name="Pfister S."/>
            <person name="Riley R."/>
            <person name="Sitrit Y."/>
            <person name="Stielow J.B."/>
            <person name="Szollosi G."/>
            <person name="Zifcakova L."/>
            <person name="Stursova M."/>
            <person name="Spatafora J.W."/>
            <person name="Tedersoo L."/>
            <person name="Vaario L.M."/>
            <person name="Yamada A."/>
            <person name="Yan M."/>
            <person name="Wang P."/>
            <person name="Xu J."/>
            <person name="Bruns T."/>
            <person name="Baldrian P."/>
            <person name="Vilgalys R."/>
            <person name="Dunand C."/>
            <person name="Henrissat B."/>
            <person name="Grigoriev I.V."/>
            <person name="Hibbett D."/>
            <person name="Nagy L.G."/>
            <person name="Martin F.M."/>
        </authorList>
    </citation>
    <scope>NUCLEOTIDE SEQUENCE</scope>
    <source>
        <strain evidence="2">Prilba</strain>
    </source>
</reference>
<dbReference type="OrthoDB" id="2210012at2759"/>
<organism evidence="2 3">
    <name type="scientific">Russula ochroleuca</name>
    <dbReference type="NCBI Taxonomy" id="152965"/>
    <lineage>
        <taxon>Eukaryota</taxon>
        <taxon>Fungi</taxon>
        <taxon>Dikarya</taxon>
        <taxon>Basidiomycota</taxon>
        <taxon>Agaricomycotina</taxon>
        <taxon>Agaricomycetes</taxon>
        <taxon>Russulales</taxon>
        <taxon>Russulaceae</taxon>
        <taxon>Russula</taxon>
    </lineage>
</organism>
<keyword evidence="3" id="KW-1185">Reference proteome</keyword>
<feature type="compositionally biased region" description="Polar residues" evidence="1">
    <location>
        <begin position="146"/>
        <end position="162"/>
    </location>
</feature>
<feature type="region of interest" description="Disordered" evidence="1">
    <location>
        <begin position="260"/>
        <end position="280"/>
    </location>
</feature>
<comment type="caution">
    <text evidence="2">The sequence shown here is derived from an EMBL/GenBank/DDBJ whole genome shotgun (WGS) entry which is preliminary data.</text>
</comment>
<sequence>MDTQWCLTCNRYLVRNSNEVYCSSECYNDDNPYSTPSSMSILDYHDSPSIQQPAPPLSLIWPASDHEGILAWARNVSPGLPSEERTPSPRRQASRPILLNTGMSTRPLAPALSVASSPVHARPSHPIQTPRSSERAHPSLYHQSAGGFSTTTTSLATDSVATPVSGEDERVTSPAGAQRPSQSSMIGVLAKHVRTWVGNSSSRQVPPPKRSHQDPVVAGVDPSPFAIARSRGSSSLYLPDEDVLASKGVTATGDDFLAGWLGRPKQPPSKPLYEPAPRDHPAFRARGRKAVRAVAYC</sequence>
<reference evidence="2" key="1">
    <citation type="submission" date="2019-10" db="EMBL/GenBank/DDBJ databases">
        <authorList>
            <consortium name="DOE Joint Genome Institute"/>
            <person name="Kuo A."/>
            <person name="Miyauchi S."/>
            <person name="Kiss E."/>
            <person name="Drula E."/>
            <person name="Kohler A."/>
            <person name="Sanchez-Garcia M."/>
            <person name="Andreopoulos B."/>
            <person name="Barry K.W."/>
            <person name="Bonito G."/>
            <person name="Buee M."/>
            <person name="Carver A."/>
            <person name="Chen C."/>
            <person name="Cichocki N."/>
            <person name="Clum A."/>
            <person name="Culley D."/>
            <person name="Crous P.W."/>
            <person name="Fauchery L."/>
            <person name="Girlanda M."/>
            <person name="Hayes R."/>
            <person name="Keri Z."/>
            <person name="LaButti K."/>
            <person name="Lipzen A."/>
            <person name="Lombard V."/>
            <person name="Magnuson J."/>
            <person name="Maillard F."/>
            <person name="Morin E."/>
            <person name="Murat C."/>
            <person name="Nolan M."/>
            <person name="Ohm R."/>
            <person name="Pangilinan J."/>
            <person name="Pereira M."/>
            <person name="Perotto S."/>
            <person name="Peter M."/>
            <person name="Riley R."/>
            <person name="Sitrit Y."/>
            <person name="Stielow B."/>
            <person name="Szollosi G."/>
            <person name="Zifcakova L."/>
            <person name="Stursova M."/>
            <person name="Spatafora J.W."/>
            <person name="Tedersoo L."/>
            <person name="Vaario L.-M."/>
            <person name="Yamada A."/>
            <person name="Yan M."/>
            <person name="Wang P."/>
            <person name="Xu J."/>
            <person name="Bruns T."/>
            <person name="Baldrian P."/>
            <person name="Vilgalys R."/>
            <person name="Henrissat B."/>
            <person name="Grigoriev I.V."/>
            <person name="Hibbett D."/>
            <person name="Nagy L.G."/>
            <person name="Martin F.M."/>
        </authorList>
    </citation>
    <scope>NUCLEOTIDE SEQUENCE</scope>
    <source>
        <strain evidence="2">Prilba</strain>
    </source>
</reference>